<dbReference type="RefSeq" id="WP_124955318.1">
    <property type="nucleotide sequence ID" value="NZ_RRCH01000026.1"/>
</dbReference>
<feature type="compositionally biased region" description="Low complexity" evidence="1">
    <location>
        <begin position="279"/>
        <end position="295"/>
    </location>
</feature>
<feature type="region of interest" description="Disordered" evidence="1">
    <location>
        <begin position="265"/>
        <end position="295"/>
    </location>
</feature>
<dbReference type="AlphaFoldDB" id="A0A3P3RA40"/>
<proteinExistence type="predicted"/>
<keyword evidence="2" id="KW-0812">Transmembrane</keyword>
<organism evidence="3 4">
    <name type="scientific">Halocatena pleomorpha</name>
    <dbReference type="NCBI Taxonomy" id="1785090"/>
    <lineage>
        <taxon>Archaea</taxon>
        <taxon>Methanobacteriati</taxon>
        <taxon>Methanobacteriota</taxon>
        <taxon>Stenosarchaea group</taxon>
        <taxon>Halobacteria</taxon>
        <taxon>Halobacteriales</taxon>
        <taxon>Natronomonadaceae</taxon>
        <taxon>Halocatena</taxon>
    </lineage>
</organism>
<evidence type="ECO:0000256" key="2">
    <source>
        <dbReference type="SAM" id="Phobius"/>
    </source>
</evidence>
<dbReference type="Proteomes" id="UP000282322">
    <property type="component" value="Unassembled WGS sequence"/>
</dbReference>
<feature type="region of interest" description="Disordered" evidence="1">
    <location>
        <begin position="535"/>
        <end position="571"/>
    </location>
</feature>
<sequence length="606" mass="61837">MVNISSFGRIEIVILLIVSLTAGGVIVTAVTTATGGSTDTGDTRSQTTVIDTSSTVSDEIDPKEVDWYAVDLNSGMGVTAQLRSDSAGAGPSVTLYGPNGVPVRSAGSGNGTASNGRAASGAVVERSGRHYVKVTAGSAQSGPVSYELSVSTTKLDRHDPNEHRSQAVSITPGSPVTGVMTGYDQEYFAVDANAGDTLSIETTANGGSIGTVTVLGPGGKQIHTASDGTVNGVQLPRAGQYTIHLDANLKPTETLNYSFTAMTNTEQTNTTDSRLTPETPVHGTTDSTGTTHTIDLTKGQGLSVALTHENRTDHSNSLSFSISDPNGAAVGVMPADSRGAYRTTPGTTTAVGGTVAKQTGTYTVSVSGEPKANYSLSVETGKLDKHDPNEQPGTATAIKANTTTAGVLAGYDQDVYAVDLQAGQTLTAASTSTGGFKSALWAAGPNTTGQSASRDLSFGGSTITGAPGGANLTFTANQTGTYLLKVVPHPTASSAPTFFKSVSYELTTTVSNDVSVLNVSTEESTTITPSTITETTNSTTIAPDDTLTAPITPPNRPTSSTGRPDQSTTERPAINVGTGALLAFGSVFAAFIGVGAVEWWRQSGGL</sequence>
<keyword evidence="2" id="KW-0472">Membrane</keyword>
<reference evidence="3 4" key="1">
    <citation type="submission" date="2018-11" db="EMBL/GenBank/DDBJ databases">
        <title>Taxonoimc description of Halomarina strain SPP-AMP-1.</title>
        <authorList>
            <person name="Pal Y."/>
            <person name="Srinivasana K."/>
            <person name="Verma A."/>
            <person name="Kumar P."/>
        </authorList>
    </citation>
    <scope>NUCLEOTIDE SEQUENCE [LARGE SCALE GENOMIC DNA]</scope>
    <source>
        <strain evidence="3 4">SPP-AMP-1</strain>
    </source>
</reference>
<evidence type="ECO:0000313" key="4">
    <source>
        <dbReference type="Proteomes" id="UP000282322"/>
    </source>
</evidence>
<protein>
    <recommendedName>
        <fullName evidence="5">Pre-peptidase</fullName>
    </recommendedName>
</protein>
<accession>A0A3P3RA40</accession>
<name>A0A3P3RA40_9EURY</name>
<evidence type="ECO:0000313" key="3">
    <source>
        <dbReference type="EMBL" id="RRJ29768.1"/>
    </source>
</evidence>
<keyword evidence="2" id="KW-1133">Transmembrane helix</keyword>
<gene>
    <name evidence="3" type="ORF">EIK79_11790</name>
</gene>
<feature type="transmembrane region" description="Helical" evidence="2">
    <location>
        <begin position="580"/>
        <end position="600"/>
    </location>
</feature>
<keyword evidence="4" id="KW-1185">Reference proteome</keyword>
<dbReference type="Gene3D" id="2.60.120.380">
    <property type="match status" value="4"/>
</dbReference>
<comment type="caution">
    <text evidence="3">The sequence shown here is derived from an EMBL/GenBank/DDBJ whole genome shotgun (WGS) entry which is preliminary data.</text>
</comment>
<evidence type="ECO:0000256" key="1">
    <source>
        <dbReference type="SAM" id="MobiDB-lite"/>
    </source>
</evidence>
<dbReference type="EMBL" id="RRCH01000026">
    <property type="protein sequence ID" value="RRJ29768.1"/>
    <property type="molecule type" value="Genomic_DNA"/>
</dbReference>
<feature type="transmembrane region" description="Helical" evidence="2">
    <location>
        <begin position="12"/>
        <end position="30"/>
    </location>
</feature>
<evidence type="ECO:0008006" key="5">
    <source>
        <dbReference type="Google" id="ProtNLM"/>
    </source>
</evidence>
<feature type="compositionally biased region" description="Polar residues" evidence="1">
    <location>
        <begin position="557"/>
        <end position="570"/>
    </location>
</feature>